<accession>B9XPB0</accession>
<dbReference type="STRING" id="320771.Cflav_PD1300"/>
<protein>
    <recommendedName>
        <fullName evidence="3">Ester cyclase</fullName>
    </recommendedName>
</protein>
<evidence type="ECO:0000313" key="1">
    <source>
        <dbReference type="EMBL" id="EEF58361.1"/>
    </source>
</evidence>
<dbReference type="Gene3D" id="3.10.450.50">
    <property type="match status" value="1"/>
</dbReference>
<organism evidence="1 2">
    <name type="scientific">Pedosphaera parvula (strain Ellin514)</name>
    <dbReference type="NCBI Taxonomy" id="320771"/>
    <lineage>
        <taxon>Bacteria</taxon>
        <taxon>Pseudomonadati</taxon>
        <taxon>Verrucomicrobiota</taxon>
        <taxon>Pedosphaerae</taxon>
        <taxon>Pedosphaerales</taxon>
        <taxon>Pedosphaeraceae</taxon>
        <taxon>Pedosphaera</taxon>
    </lineage>
</organism>
<comment type="caution">
    <text evidence="1">The sequence shown here is derived from an EMBL/GenBank/DDBJ whole genome shotgun (WGS) entry which is preliminary data.</text>
</comment>
<evidence type="ECO:0000313" key="2">
    <source>
        <dbReference type="Proteomes" id="UP000003688"/>
    </source>
</evidence>
<evidence type="ECO:0008006" key="3">
    <source>
        <dbReference type="Google" id="ProtNLM"/>
    </source>
</evidence>
<dbReference type="SUPFAM" id="SSF54427">
    <property type="entry name" value="NTF2-like"/>
    <property type="match status" value="1"/>
</dbReference>
<sequence>MDLSEVNKQVVANYAEAFNAGDYDALQRIFAPDAVIQGVLGKGDLGKGGLATVIPIWKDLRSAFGIVLTVESMIAEGEYVAVRYLERGKFVGPFRGNQPTGKSYELGAMERFIVRDGKIQQRWGARDSAAQARQIGLPLSWD</sequence>
<dbReference type="PANTHER" id="PTHR38436:SF1">
    <property type="entry name" value="ESTER CYCLASE"/>
    <property type="match status" value="1"/>
</dbReference>
<gene>
    <name evidence="1" type="ORF">Cflav_PD1300</name>
</gene>
<dbReference type="AlphaFoldDB" id="B9XPB0"/>
<proteinExistence type="predicted"/>
<name>B9XPB0_PEDPL</name>
<dbReference type="InterPro" id="IPR009959">
    <property type="entry name" value="Cyclase_SnoaL-like"/>
</dbReference>
<reference evidence="1 2" key="1">
    <citation type="journal article" date="2011" name="J. Bacteriol.">
        <title>Genome sequence of 'Pedosphaera parvula' Ellin514, an aerobic Verrucomicrobial isolate from pasture soil.</title>
        <authorList>
            <person name="Kant R."/>
            <person name="van Passel M.W."/>
            <person name="Sangwan P."/>
            <person name="Palva A."/>
            <person name="Lucas S."/>
            <person name="Copeland A."/>
            <person name="Lapidus A."/>
            <person name="Glavina Del Rio T."/>
            <person name="Dalin E."/>
            <person name="Tice H."/>
            <person name="Bruce D."/>
            <person name="Goodwin L."/>
            <person name="Pitluck S."/>
            <person name="Chertkov O."/>
            <person name="Larimer F.W."/>
            <person name="Land M.L."/>
            <person name="Hauser L."/>
            <person name="Brettin T.S."/>
            <person name="Detter J.C."/>
            <person name="Han S."/>
            <person name="de Vos W.M."/>
            <person name="Janssen P.H."/>
            <person name="Smidt H."/>
        </authorList>
    </citation>
    <scope>NUCLEOTIDE SEQUENCE [LARGE SCALE GENOMIC DNA]</scope>
    <source>
        <strain evidence="1 2">Ellin514</strain>
    </source>
</reference>
<dbReference type="EMBL" id="ABOX02000045">
    <property type="protein sequence ID" value="EEF58361.1"/>
    <property type="molecule type" value="Genomic_DNA"/>
</dbReference>
<dbReference type="RefSeq" id="WP_007417646.1">
    <property type="nucleotide sequence ID" value="NZ_ABOX02000045.1"/>
</dbReference>
<dbReference type="GO" id="GO:0030638">
    <property type="term" value="P:polyketide metabolic process"/>
    <property type="evidence" value="ECO:0007669"/>
    <property type="project" value="InterPro"/>
</dbReference>
<dbReference type="PANTHER" id="PTHR38436">
    <property type="entry name" value="POLYKETIDE CYCLASE SNOAL-LIKE DOMAIN"/>
    <property type="match status" value="1"/>
</dbReference>
<dbReference type="Pfam" id="PF07366">
    <property type="entry name" value="SnoaL"/>
    <property type="match status" value="1"/>
</dbReference>
<keyword evidence="2" id="KW-1185">Reference proteome</keyword>
<dbReference type="Proteomes" id="UP000003688">
    <property type="component" value="Unassembled WGS sequence"/>
</dbReference>
<dbReference type="InterPro" id="IPR032710">
    <property type="entry name" value="NTF2-like_dom_sf"/>
</dbReference>
<dbReference type="OrthoDB" id="4774596at2"/>